<evidence type="ECO:0000313" key="1">
    <source>
        <dbReference type="EMBL" id="CCK71341.1"/>
    </source>
</evidence>
<dbReference type="GeneID" id="34527065"/>
<accession>J7S967</accession>
<protein>
    <submittedName>
        <fullName evidence="1">Uncharacterized protein</fullName>
    </submittedName>
</protein>
<gene>
    <name evidence="1" type="primary">KNAG0G02850</name>
    <name evidence="1" type="ordered locus">KNAG_0G02850</name>
</gene>
<name>J7S967_HUIN7</name>
<dbReference type="Proteomes" id="UP000006310">
    <property type="component" value="Chromosome 7"/>
</dbReference>
<dbReference type="RefSeq" id="XP_022465587.1">
    <property type="nucleotide sequence ID" value="XM_022609164.1"/>
</dbReference>
<proteinExistence type="predicted"/>
<keyword evidence="2" id="KW-1185">Reference proteome</keyword>
<reference evidence="1 2" key="1">
    <citation type="journal article" date="2011" name="Proc. Natl. Acad. Sci. U.S.A.">
        <title>Evolutionary erosion of yeast sex chromosomes by mating-type switching accidents.</title>
        <authorList>
            <person name="Gordon J.L."/>
            <person name="Armisen D."/>
            <person name="Proux-Wera E."/>
            <person name="Oheigeartaigh S.S."/>
            <person name="Byrne K.P."/>
            <person name="Wolfe K.H."/>
        </authorList>
    </citation>
    <scope>NUCLEOTIDE SEQUENCE [LARGE SCALE GENOMIC DNA]</scope>
    <source>
        <strain evidence="2">ATCC MYA-139 / BCRC 22969 / CBS 8797 / CCRC 22969 / KCTC 17520 / NBRC 10181 / NCYC 3082</strain>
    </source>
</reference>
<reference evidence="2" key="2">
    <citation type="submission" date="2012-08" db="EMBL/GenBank/DDBJ databases">
        <title>Genome sequence of Kazachstania naganishii.</title>
        <authorList>
            <person name="Gordon J.L."/>
            <person name="Armisen D."/>
            <person name="Proux-Wera E."/>
            <person name="OhEigeartaigh S.S."/>
            <person name="Byrne K.P."/>
            <person name="Wolfe K.H."/>
        </authorList>
    </citation>
    <scope>NUCLEOTIDE SEQUENCE [LARGE SCALE GENOMIC DNA]</scope>
    <source>
        <strain evidence="2">ATCC MYA-139 / BCRC 22969 / CBS 8797 / CCRC 22969 / KCTC 17520 / NBRC 10181 / NCYC 3082</strain>
    </source>
</reference>
<organism evidence="1 2">
    <name type="scientific">Huiozyma naganishii (strain ATCC MYA-139 / BCRC 22969 / CBS 8797 / KCTC 17520 / NBRC 10181 / NCYC 3082 / Yp74L-3)</name>
    <name type="common">Yeast</name>
    <name type="synonym">Kazachstania naganishii</name>
    <dbReference type="NCBI Taxonomy" id="1071383"/>
    <lineage>
        <taxon>Eukaryota</taxon>
        <taxon>Fungi</taxon>
        <taxon>Dikarya</taxon>
        <taxon>Ascomycota</taxon>
        <taxon>Saccharomycotina</taxon>
        <taxon>Saccharomycetes</taxon>
        <taxon>Saccharomycetales</taxon>
        <taxon>Saccharomycetaceae</taxon>
        <taxon>Huiozyma</taxon>
    </lineage>
</organism>
<sequence>MWTLWLNAGFDLLHRTLDFDIANWSVHLGFGDSIPLVPGIYYCCQGVFGGGYGCNLYTAALLFTVLDINVQNIKVNSEILKKHCYGDGNCVDFDVVDDPRYFSQASELLGLNVESALRIANYPKWKRSKDRLRTTNAVLFRSTTGTHIAIDLEERSSWSFLREIAASKKSIPNVVFEPRWMSYSFEKYPFGSVSRSVGQDEEYRVALAEKLADFVLNHGRFAYHIDPNGYLDDNGVDIPGTFVFNSVLSPVVS</sequence>
<dbReference type="EMBL" id="HE978320">
    <property type="protein sequence ID" value="CCK71341.1"/>
    <property type="molecule type" value="Genomic_DNA"/>
</dbReference>
<dbReference type="HOGENOM" id="CLU_1098633_0_0_1"/>
<dbReference type="AlphaFoldDB" id="J7S967"/>
<evidence type="ECO:0000313" key="2">
    <source>
        <dbReference type="Proteomes" id="UP000006310"/>
    </source>
</evidence>
<dbReference type="KEGG" id="kng:KNAG_0G02850"/>